<feature type="transmembrane region" description="Helical" evidence="1">
    <location>
        <begin position="68"/>
        <end position="88"/>
    </location>
</feature>
<feature type="transmembrane region" description="Helical" evidence="1">
    <location>
        <begin position="12"/>
        <end position="36"/>
    </location>
</feature>
<keyword evidence="1" id="KW-1133">Transmembrane helix</keyword>
<feature type="transmembrane region" description="Helical" evidence="1">
    <location>
        <begin position="42"/>
        <end position="61"/>
    </location>
</feature>
<organism evidence="2 3">
    <name type="scientific">Solibaculum mannosilyticum</name>
    <dbReference type="NCBI Taxonomy" id="2780922"/>
    <lineage>
        <taxon>Bacteria</taxon>
        <taxon>Bacillati</taxon>
        <taxon>Bacillota</taxon>
        <taxon>Clostridia</taxon>
        <taxon>Eubacteriales</taxon>
        <taxon>Oscillospiraceae</taxon>
        <taxon>Solibaculum</taxon>
    </lineage>
</organism>
<keyword evidence="3" id="KW-1185">Reference proteome</keyword>
<dbReference type="PANTHER" id="PTHR34989:SF1">
    <property type="entry name" value="PROTEIN HDED"/>
    <property type="match status" value="1"/>
</dbReference>
<protein>
    <recommendedName>
        <fullName evidence="4">DUF308 domain-containing protein</fullName>
    </recommendedName>
</protein>
<keyword evidence="1" id="KW-0812">Transmembrane</keyword>
<dbReference type="KEGG" id="sman:C12CBH8_11990"/>
<accession>A0A7I8D191</accession>
<dbReference type="PANTHER" id="PTHR34989">
    <property type="entry name" value="PROTEIN HDED"/>
    <property type="match status" value="1"/>
</dbReference>
<feature type="transmembrane region" description="Helical" evidence="1">
    <location>
        <begin position="127"/>
        <end position="146"/>
    </location>
</feature>
<name>A0A7I8D191_9FIRM</name>
<reference evidence="3" key="1">
    <citation type="submission" date="2020-07" db="EMBL/GenBank/DDBJ databases">
        <title>Complete genome sequencing of Clostridia bacterium strain 12CBH8.</title>
        <authorList>
            <person name="Sakamoto M."/>
            <person name="Murakami T."/>
            <person name="Mori H."/>
        </authorList>
    </citation>
    <scope>NUCLEOTIDE SEQUENCE [LARGE SCALE GENOMIC DNA]</scope>
    <source>
        <strain evidence="3">12CBH8</strain>
    </source>
</reference>
<dbReference type="AlphaFoldDB" id="A0A7I8D191"/>
<dbReference type="InterPro" id="IPR005325">
    <property type="entry name" value="DUF308_memb"/>
</dbReference>
<dbReference type="EMBL" id="AP023321">
    <property type="protein sequence ID" value="BCI60560.1"/>
    <property type="molecule type" value="Genomic_DNA"/>
</dbReference>
<gene>
    <name evidence="2" type="ORF">C12CBH8_11990</name>
</gene>
<dbReference type="Pfam" id="PF03729">
    <property type="entry name" value="DUF308"/>
    <property type="match status" value="1"/>
</dbReference>
<dbReference type="InterPro" id="IPR052712">
    <property type="entry name" value="Acid_resist_chaperone_HdeD"/>
</dbReference>
<evidence type="ECO:0000256" key="1">
    <source>
        <dbReference type="SAM" id="Phobius"/>
    </source>
</evidence>
<dbReference type="GO" id="GO:0005886">
    <property type="term" value="C:plasma membrane"/>
    <property type="evidence" value="ECO:0007669"/>
    <property type="project" value="TreeGrafter"/>
</dbReference>
<sequence>MKTTEKESGNLRMGMMFLSICYIAIGAILLIFPNIALTDLCYALGILFMISGVINVAWYLIKKGYLVPGRFGFAFGVTQVMVGLYAVIKTQDFAFAFAQVLAICMMLDSIMKSQFSMDLLRLKAEKWWALLLVSLTMIGLSMLILVDPFSTEGSRNLYTYIVLILDGAANIISLLILSVWQKRYLQATHTEKEE</sequence>
<dbReference type="Proteomes" id="UP000593890">
    <property type="component" value="Chromosome"/>
</dbReference>
<evidence type="ECO:0000313" key="3">
    <source>
        <dbReference type="Proteomes" id="UP000593890"/>
    </source>
</evidence>
<evidence type="ECO:0008006" key="4">
    <source>
        <dbReference type="Google" id="ProtNLM"/>
    </source>
</evidence>
<feature type="transmembrane region" description="Helical" evidence="1">
    <location>
        <begin position="94"/>
        <end position="115"/>
    </location>
</feature>
<proteinExistence type="predicted"/>
<evidence type="ECO:0000313" key="2">
    <source>
        <dbReference type="EMBL" id="BCI60560.1"/>
    </source>
</evidence>
<dbReference type="RefSeq" id="WP_099322011.1">
    <property type="nucleotide sequence ID" value="NZ_AP023321.1"/>
</dbReference>
<feature type="transmembrane region" description="Helical" evidence="1">
    <location>
        <begin position="158"/>
        <end position="180"/>
    </location>
</feature>
<keyword evidence="1" id="KW-0472">Membrane</keyword>